<comment type="caution">
    <text evidence="2">The sequence shown here is derived from an EMBL/GenBank/DDBJ whole genome shotgun (WGS) entry which is preliminary data.</text>
</comment>
<gene>
    <name evidence="2" type="ORF">DJ018_01745</name>
</gene>
<organism evidence="2 3">
    <name type="scientific">Phenylobacterium deserti</name>
    <dbReference type="NCBI Taxonomy" id="1914756"/>
    <lineage>
        <taxon>Bacteria</taxon>
        <taxon>Pseudomonadati</taxon>
        <taxon>Pseudomonadota</taxon>
        <taxon>Alphaproteobacteria</taxon>
        <taxon>Caulobacterales</taxon>
        <taxon>Caulobacteraceae</taxon>
        <taxon>Phenylobacterium</taxon>
    </lineage>
</organism>
<dbReference type="AlphaFoldDB" id="A0A328AQ62"/>
<feature type="region of interest" description="Disordered" evidence="1">
    <location>
        <begin position="61"/>
        <end position="82"/>
    </location>
</feature>
<evidence type="ECO:0000313" key="3">
    <source>
        <dbReference type="Proteomes" id="UP000249725"/>
    </source>
</evidence>
<proteinExistence type="predicted"/>
<name>A0A328AQ62_9CAUL</name>
<evidence type="ECO:0000256" key="1">
    <source>
        <dbReference type="SAM" id="MobiDB-lite"/>
    </source>
</evidence>
<keyword evidence="3" id="KW-1185">Reference proteome</keyword>
<accession>A0A328AQ62</accession>
<dbReference type="EMBL" id="QFYR01000001">
    <property type="protein sequence ID" value="RAK56727.1"/>
    <property type="molecule type" value="Genomic_DNA"/>
</dbReference>
<sequence>MVPVIARVRLFREGLRRAVVTGEDVAMRLSGDRLERRRMDATLDQPEGPATFLRATFVRSAGQPASGAAGSRWGSSSRRETA</sequence>
<protein>
    <submittedName>
        <fullName evidence="2">Uncharacterized protein</fullName>
    </submittedName>
</protein>
<dbReference type="Proteomes" id="UP000249725">
    <property type="component" value="Unassembled WGS sequence"/>
</dbReference>
<reference evidence="3" key="1">
    <citation type="submission" date="2018-05" db="EMBL/GenBank/DDBJ databases">
        <authorList>
            <person name="Li X."/>
        </authorList>
    </citation>
    <scope>NUCLEOTIDE SEQUENCE [LARGE SCALE GENOMIC DNA]</scope>
    <source>
        <strain evidence="3">YIM 73061</strain>
    </source>
</reference>
<evidence type="ECO:0000313" key="2">
    <source>
        <dbReference type="EMBL" id="RAK56727.1"/>
    </source>
</evidence>
<feature type="compositionally biased region" description="Low complexity" evidence="1">
    <location>
        <begin position="61"/>
        <end position="76"/>
    </location>
</feature>